<reference evidence="3" key="1">
    <citation type="submission" date="2017-04" db="EMBL/GenBank/DDBJ databases">
        <authorList>
            <person name="Varghese N."/>
            <person name="Submissions S."/>
        </authorList>
    </citation>
    <scope>NUCLEOTIDE SEQUENCE [LARGE SCALE GENOMIC DNA]</scope>
    <source>
        <strain evidence="3">Ballard 720</strain>
    </source>
</reference>
<accession>A0A1X7GTP5</accession>
<protein>
    <recommendedName>
        <fullName evidence="1">Tlde1 domain-containing protein</fullName>
    </recommendedName>
</protein>
<dbReference type="EMBL" id="FXAH01000018">
    <property type="protein sequence ID" value="SMF74364.1"/>
    <property type="molecule type" value="Genomic_DNA"/>
</dbReference>
<keyword evidence="3" id="KW-1185">Reference proteome</keyword>
<dbReference type="RefSeq" id="WP_085230059.1">
    <property type="nucleotide sequence ID" value="NZ_BSQD01000016.1"/>
</dbReference>
<name>A0A1X7GTP5_TRICW</name>
<proteinExistence type="predicted"/>
<evidence type="ECO:0000259" key="1">
    <source>
        <dbReference type="Pfam" id="PF10908"/>
    </source>
</evidence>
<dbReference type="OrthoDB" id="6490254at2"/>
<dbReference type="InterPro" id="IPR021225">
    <property type="entry name" value="Tlde1_dom"/>
</dbReference>
<dbReference type="GeneID" id="95551122"/>
<evidence type="ECO:0000313" key="3">
    <source>
        <dbReference type="Proteomes" id="UP000192911"/>
    </source>
</evidence>
<feature type="domain" description="Tlde1" evidence="1">
    <location>
        <begin position="25"/>
        <end position="143"/>
    </location>
</feature>
<dbReference type="Proteomes" id="UP000192911">
    <property type="component" value="Unassembled WGS sequence"/>
</dbReference>
<evidence type="ECO:0000313" key="2">
    <source>
        <dbReference type="EMBL" id="SMF74364.1"/>
    </source>
</evidence>
<gene>
    <name evidence="2" type="ORF">SAMN06295900_11825</name>
</gene>
<dbReference type="AlphaFoldDB" id="A0A1X7GTP5"/>
<sequence length="155" mass="17028">MPLAQCTFVLNSQPLSILTCGGLTVPAYSGRPGQLNNPAAVTDAKRGPLPKGRYYIVDEPRVARLGWLKELRERPSANVFALYRADGAIDDWTFVDGLRRGRFRLHPIGSAHACEGCITVALPKAFDRLATRLRASERALIPGTSARYYGMLDVK</sequence>
<dbReference type="Pfam" id="PF10908">
    <property type="entry name" value="Tlde1_dom"/>
    <property type="match status" value="1"/>
</dbReference>
<organism evidence="2 3">
    <name type="scientific">Trinickia caryophylli</name>
    <name type="common">Paraburkholderia caryophylli</name>
    <dbReference type="NCBI Taxonomy" id="28094"/>
    <lineage>
        <taxon>Bacteria</taxon>
        <taxon>Pseudomonadati</taxon>
        <taxon>Pseudomonadota</taxon>
        <taxon>Betaproteobacteria</taxon>
        <taxon>Burkholderiales</taxon>
        <taxon>Burkholderiaceae</taxon>
        <taxon>Trinickia</taxon>
    </lineage>
</organism>